<dbReference type="AlphaFoldDB" id="A0A4S4DUG9"/>
<evidence type="ECO:0000313" key="4">
    <source>
        <dbReference type="Proteomes" id="UP000306102"/>
    </source>
</evidence>
<dbReference type="InterPro" id="IPR052575">
    <property type="entry name" value="SSU_processome_comp_20"/>
</dbReference>
<dbReference type="PANTHER" id="PTHR17695">
    <property type="entry name" value="SMALL SUBUNIT PROCESSOME COMPONENT 20 HOMOLOG"/>
    <property type="match status" value="1"/>
</dbReference>
<name>A0A4S4DUG9_CAMSN</name>
<feature type="region of interest" description="Disordered" evidence="1">
    <location>
        <begin position="273"/>
        <end position="294"/>
    </location>
</feature>
<dbReference type="GO" id="GO:0032040">
    <property type="term" value="C:small-subunit processome"/>
    <property type="evidence" value="ECO:0007669"/>
    <property type="project" value="TreeGrafter"/>
</dbReference>
<dbReference type="InterPro" id="IPR046523">
    <property type="entry name" value="UTP20_dom"/>
</dbReference>
<organism evidence="3 4">
    <name type="scientific">Camellia sinensis var. sinensis</name>
    <name type="common">China tea</name>
    <dbReference type="NCBI Taxonomy" id="542762"/>
    <lineage>
        <taxon>Eukaryota</taxon>
        <taxon>Viridiplantae</taxon>
        <taxon>Streptophyta</taxon>
        <taxon>Embryophyta</taxon>
        <taxon>Tracheophyta</taxon>
        <taxon>Spermatophyta</taxon>
        <taxon>Magnoliopsida</taxon>
        <taxon>eudicotyledons</taxon>
        <taxon>Gunneridae</taxon>
        <taxon>Pentapetalae</taxon>
        <taxon>asterids</taxon>
        <taxon>Ericales</taxon>
        <taxon>Theaceae</taxon>
        <taxon>Camellia</taxon>
    </lineage>
</organism>
<accession>A0A4S4DUG9</accession>
<sequence>MDGGGRGRGRWKNLKQRLGLKGMGFCGSPWSVGAFEMEDALEQQEPVSNGDVGGQISAPPPCVGQIPATGMNLATALAAERNLRPAGPTIDAAATTNGGTMPTFTQLRSLMGLFEETDGEDRKRREREKERGGGIDERKTERTKGFGFLKEEGEKKKMDGGGRGRGRWKNLKQRLGLKGMGFCGSPWSVGAFEMEDALEQQEPISNGDVGGQISAPPPCVGQIPATGMNLATALAAERNLRPAGPTIDAAATTNGGTMPTFTQLRSLMGLFEETDGEDRKRREREKERGGGIDEVSDGDHIDRLISCLHMALPFFMRGASSNRFLNYLNKNIVPVFDKNAAVERVQELVEIIEGQADLDAQFNLQSASSFLPVMALAPQEKERIVDMAGKLDYCLEELLSVVENDIFGDVSEEKEVEKIASKMKETRKRKSFETLKLIAQNITFKTHALKLLSPVTTCLQKHLTPKMKSKLETMLNNIAAGIECNPSVNQTDLFIFLYGLIEDGITHETRAKANQQSGDEASCKTITSGRLIDSGSQSSHLITVFALGVLHNSMKNTKLNKKDEQLLSMLDPFVRLLTDCLTAKYEDIISAALRCLAPLVRLPLPSLESQADKIKTSLLVIAQGSVNAGSPVMQSCLSLLTVLLRSTRITLSTDQLHMVIQFPLFIDLERNPSFVALSLLKAIVNRKLVVHEIYDLVTRVAELLVLGLLVEVMRKGFQKHVNGVLPVMRSIFQSAINVLTNGQLDLSVEATVPFWKEAYYSLVLLEKILHQFHDLFLAKDLEHIGNTDEPSTEEIIYEPSTVESIREKVLCFIRDKVFPIKAELLKPQEQMERHITDLVKKSLQDETGAEFKLFMDFLRSLSLFGQNAAVERVQELVEIIEGQADLDAQFNWCIEAAMHMEEVKQYCIGHGVTKKHYKRHHEEGDLFGVSFVLLYRLLGRGFLKFGLAVNHLDGGLWFLWRWPFTCIPCAILNIDSVLSSYLHKCIIVLKLNSGIVSQESLIYDIGKTDLVDNLFLDLQKL</sequence>
<dbReference type="InterPro" id="IPR016024">
    <property type="entry name" value="ARM-type_fold"/>
</dbReference>
<protein>
    <recommendedName>
        <fullName evidence="2">U3 small nucleolar RNA-associated protein 20 domain-containing protein</fullName>
    </recommendedName>
</protein>
<dbReference type="SUPFAM" id="SSF48371">
    <property type="entry name" value="ARM repeat"/>
    <property type="match status" value="1"/>
</dbReference>
<feature type="domain" description="U3 small nucleolar RNA-associated protein 20" evidence="2">
    <location>
        <begin position="388"/>
        <end position="501"/>
    </location>
</feature>
<evidence type="ECO:0000256" key="1">
    <source>
        <dbReference type="SAM" id="MobiDB-lite"/>
    </source>
</evidence>
<reference evidence="3 4" key="1">
    <citation type="journal article" date="2018" name="Proc. Natl. Acad. Sci. U.S.A.">
        <title>Draft genome sequence of Camellia sinensis var. sinensis provides insights into the evolution of the tea genome and tea quality.</title>
        <authorList>
            <person name="Wei C."/>
            <person name="Yang H."/>
            <person name="Wang S."/>
            <person name="Zhao J."/>
            <person name="Liu C."/>
            <person name="Gao L."/>
            <person name="Xia E."/>
            <person name="Lu Y."/>
            <person name="Tai Y."/>
            <person name="She G."/>
            <person name="Sun J."/>
            <person name="Cao H."/>
            <person name="Tong W."/>
            <person name="Gao Q."/>
            <person name="Li Y."/>
            <person name="Deng W."/>
            <person name="Jiang X."/>
            <person name="Wang W."/>
            <person name="Chen Q."/>
            <person name="Zhang S."/>
            <person name="Li H."/>
            <person name="Wu J."/>
            <person name="Wang P."/>
            <person name="Li P."/>
            <person name="Shi C."/>
            <person name="Zheng F."/>
            <person name="Jian J."/>
            <person name="Huang B."/>
            <person name="Shan D."/>
            <person name="Shi M."/>
            <person name="Fang C."/>
            <person name="Yue Y."/>
            <person name="Li F."/>
            <person name="Li D."/>
            <person name="Wei S."/>
            <person name="Han B."/>
            <person name="Jiang C."/>
            <person name="Yin Y."/>
            <person name="Xia T."/>
            <person name="Zhang Z."/>
            <person name="Bennetzen J.L."/>
            <person name="Zhao S."/>
            <person name="Wan X."/>
        </authorList>
    </citation>
    <scope>NUCLEOTIDE SEQUENCE [LARGE SCALE GENOMIC DNA]</scope>
    <source>
        <strain evidence="4">cv. Shuchazao</strain>
        <tissue evidence="3">Leaf</tissue>
    </source>
</reference>
<dbReference type="Proteomes" id="UP000306102">
    <property type="component" value="Unassembled WGS sequence"/>
</dbReference>
<evidence type="ECO:0000259" key="2">
    <source>
        <dbReference type="Pfam" id="PF20416"/>
    </source>
</evidence>
<dbReference type="GO" id="GO:0030686">
    <property type="term" value="C:90S preribosome"/>
    <property type="evidence" value="ECO:0007669"/>
    <property type="project" value="TreeGrafter"/>
</dbReference>
<feature type="compositionally biased region" description="Basic and acidic residues" evidence="1">
    <location>
        <begin position="120"/>
        <end position="142"/>
    </location>
</feature>
<dbReference type="PANTHER" id="PTHR17695:SF11">
    <property type="entry name" value="SMALL SUBUNIT PROCESSOME COMPONENT 20 HOMOLOG"/>
    <property type="match status" value="1"/>
</dbReference>
<evidence type="ECO:0000313" key="3">
    <source>
        <dbReference type="EMBL" id="THG06933.1"/>
    </source>
</evidence>
<dbReference type="InterPro" id="IPR008383">
    <property type="entry name" value="API5"/>
</dbReference>
<comment type="caution">
    <text evidence="3">The sequence shown here is derived from an EMBL/GenBank/DDBJ whole genome shotgun (WGS) entry which is preliminary data.</text>
</comment>
<dbReference type="Pfam" id="PF20416">
    <property type="entry name" value="UTP20"/>
    <property type="match status" value="1"/>
</dbReference>
<dbReference type="Pfam" id="PF05918">
    <property type="entry name" value="API5"/>
    <property type="match status" value="2"/>
</dbReference>
<dbReference type="STRING" id="542762.A0A4S4DUG9"/>
<dbReference type="EMBL" id="SDRB02010348">
    <property type="protein sequence ID" value="THG06933.1"/>
    <property type="molecule type" value="Genomic_DNA"/>
</dbReference>
<keyword evidence="4" id="KW-1185">Reference proteome</keyword>
<gene>
    <name evidence="3" type="ORF">TEA_021410</name>
</gene>
<feature type="compositionally biased region" description="Basic and acidic residues" evidence="1">
    <location>
        <begin position="277"/>
        <end position="294"/>
    </location>
</feature>
<proteinExistence type="predicted"/>
<feature type="region of interest" description="Disordered" evidence="1">
    <location>
        <begin position="116"/>
        <end position="142"/>
    </location>
</feature>